<gene>
    <name evidence="1" type="ORF">EVAR_50960_1</name>
</gene>
<accession>A0A4C1XA04</accession>
<organism evidence="1 2">
    <name type="scientific">Eumeta variegata</name>
    <name type="common">Bagworm moth</name>
    <name type="synonym">Eumeta japonica</name>
    <dbReference type="NCBI Taxonomy" id="151549"/>
    <lineage>
        <taxon>Eukaryota</taxon>
        <taxon>Metazoa</taxon>
        <taxon>Ecdysozoa</taxon>
        <taxon>Arthropoda</taxon>
        <taxon>Hexapoda</taxon>
        <taxon>Insecta</taxon>
        <taxon>Pterygota</taxon>
        <taxon>Neoptera</taxon>
        <taxon>Endopterygota</taxon>
        <taxon>Lepidoptera</taxon>
        <taxon>Glossata</taxon>
        <taxon>Ditrysia</taxon>
        <taxon>Tineoidea</taxon>
        <taxon>Psychidae</taxon>
        <taxon>Oiketicinae</taxon>
        <taxon>Eumeta</taxon>
    </lineage>
</organism>
<dbReference type="AlphaFoldDB" id="A0A4C1XA04"/>
<proteinExistence type="predicted"/>
<keyword evidence="2" id="KW-1185">Reference proteome</keyword>
<name>A0A4C1XA04_EUMVA</name>
<dbReference type="Proteomes" id="UP000299102">
    <property type="component" value="Unassembled WGS sequence"/>
</dbReference>
<dbReference type="EMBL" id="BGZK01000791">
    <property type="protein sequence ID" value="GBP60596.1"/>
    <property type="molecule type" value="Genomic_DNA"/>
</dbReference>
<reference evidence="1 2" key="1">
    <citation type="journal article" date="2019" name="Commun. Biol.">
        <title>The bagworm genome reveals a unique fibroin gene that provides high tensile strength.</title>
        <authorList>
            <person name="Kono N."/>
            <person name="Nakamura H."/>
            <person name="Ohtoshi R."/>
            <person name="Tomita M."/>
            <person name="Numata K."/>
            <person name="Arakawa K."/>
        </authorList>
    </citation>
    <scope>NUCLEOTIDE SEQUENCE [LARGE SCALE GENOMIC DNA]</scope>
</reference>
<comment type="caution">
    <text evidence="1">The sequence shown here is derived from an EMBL/GenBank/DDBJ whole genome shotgun (WGS) entry which is preliminary data.</text>
</comment>
<sequence length="111" mass="12932">MGDSEHLLSGRFRARLPLVTGIKNRRGHRRVQLVYLNGRSQWTVSLLGQLTITYGNSSQMWALRHPLVETIWGLHETLPCSPHAPPTQSNFNHLYFKIMNHRSLHYPKYNE</sequence>
<protein>
    <submittedName>
        <fullName evidence="1">Uncharacterized protein</fullName>
    </submittedName>
</protein>
<evidence type="ECO:0000313" key="2">
    <source>
        <dbReference type="Proteomes" id="UP000299102"/>
    </source>
</evidence>
<evidence type="ECO:0000313" key="1">
    <source>
        <dbReference type="EMBL" id="GBP60596.1"/>
    </source>
</evidence>